<name>A0A502D398_9MICO</name>
<dbReference type="AlphaFoldDB" id="A0A502D398"/>
<dbReference type="OrthoDB" id="3268479at2"/>
<evidence type="ECO:0000313" key="3">
    <source>
        <dbReference type="Proteomes" id="UP000317722"/>
    </source>
</evidence>
<gene>
    <name evidence="2" type="ORF">EAH86_02605</name>
</gene>
<proteinExistence type="predicted"/>
<dbReference type="Proteomes" id="UP000317722">
    <property type="component" value="Unassembled WGS sequence"/>
</dbReference>
<dbReference type="EMBL" id="RCZM01000001">
    <property type="protein sequence ID" value="TPG19394.1"/>
    <property type="molecule type" value="Genomic_DNA"/>
</dbReference>
<evidence type="ECO:0000256" key="1">
    <source>
        <dbReference type="SAM" id="MobiDB-lite"/>
    </source>
</evidence>
<keyword evidence="3" id="KW-1185">Reference proteome</keyword>
<accession>A0A502D398</accession>
<comment type="caution">
    <text evidence="2">The sequence shown here is derived from an EMBL/GenBank/DDBJ whole genome shotgun (WGS) entry which is preliminary data.</text>
</comment>
<evidence type="ECO:0000313" key="2">
    <source>
        <dbReference type="EMBL" id="TPG19394.1"/>
    </source>
</evidence>
<dbReference type="InterPro" id="IPR018561">
    <property type="entry name" value="AosR"/>
</dbReference>
<feature type="region of interest" description="Disordered" evidence="1">
    <location>
        <begin position="38"/>
        <end position="65"/>
    </location>
</feature>
<dbReference type="Pfam" id="PF09438">
    <property type="entry name" value="DUF2017"/>
    <property type="match status" value="1"/>
</dbReference>
<feature type="compositionally biased region" description="Low complexity" evidence="1">
    <location>
        <begin position="40"/>
        <end position="53"/>
    </location>
</feature>
<organism evidence="2 3">
    <name type="scientific">Pedococcus bigeumensis</name>
    <dbReference type="NCBI Taxonomy" id="433644"/>
    <lineage>
        <taxon>Bacteria</taxon>
        <taxon>Bacillati</taxon>
        <taxon>Actinomycetota</taxon>
        <taxon>Actinomycetes</taxon>
        <taxon>Micrococcales</taxon>
        <taxon>Intrasporangiaceae</taxon>
        <taxon>Pedococcus</taxon>
    </lineage>
</organism>
<dbReference type="RefSeq" id="WP_140737041.1">
    <property type="nucleotide sequence ID" value="NZ_RCZM01000001.1"/>
</dbReference>
<reference evidence="2 3" key="1">
    <citation type="journal article" date="2019" name="Environ. Microbiol.">
        <title>Species interactions and distinct microbial communities in high Arctic permafrost affected cryosols are associated with the CH4 and CO2 gas fluxes.</title>
        <authorList>
            <person name="Altshuler I."/>
            <person name="Hamel J."/>
            <person name="Turney S."/>
            <person name="Magnuson E."/>
            <person name="Levesque R."/>
            <person name="Greer C."/>
            <person name="Whyte L.G."/>
        </authorList>
    </citation>
    <scope>NUCLEOTIDE SEQUENCE [LARGE SCALE GENOMIC DNA]</scope>
    <source>
        <strain evidence="2 3">S9.3A</strain>
    </source>
</reference>
<protein>
    <submittedName>
        <fullName evidence="2">DUF2017 domain-containing protein</fullName>
    </submittedName>
</protein>
<sequence>MARGFKRRHGRYVATLDAVERGLVVGLMEQVLELIEPEQAPSGDGAPGADGADGPYGPGGESGGDEFDQIVAGLGGIGMGVSLSAADQAPELTGSFPRDRDPALERIFPTANREDDQIAAEFRRLTEGGLRDRKSANLTTAIRALSGIEDQKISLEQPQALALLIALTDVRLVLGERLGLQRDDDFDLLEEQVSGLPPDDPAVYALAVYDFLTWLQETLAHALTP</sequence>